<feature type="transmembrane region" description="Helical" evidence="8">
    <location>
        <begin position="410"/>
        <end position="433"/>
    </location>
</feature>
<dbReference type="Gene3D" id="1.20.1250.20">
    <property type="entry name" value="MFS general substrate transporter like domains"/>
    <property type="match status" value="1"/>
</dbReference>
<dbReference type="InterPro" id="IPR020846">
    <property type="entry name" value="MFS_dom"/>
</dbReference>
<reference evidence="10 11" key="1">
    <citation type="journal article" date="2024" name="Commun. Biol.">
        <title>Comparative genomic analysis of thermophilic fungi reveals convergent evolutionary adaptations and gene losses.</title>
        <authorList>
            <person name="Steindorff A.S."/>
            <person name="Aguilar-Pontes M.V."/>
            <person name="Robinson A.J."/>
            <person name="Andreopoulos B."/>
            <person name="LaButti K."/>
            <person name="Kuo A."/>
            <person name="Mondo S."/>
            <person name="Riley R."/>
            <person name="Otillar R."/>
            <person name="Haridas S."/>
            <person name="Lipzen A."/>
            <person name="Grimwood J."/>
            <person name="Schmutz J."/>
            <person name="Clum A."/>
            <person name="Reid I.D."/>
            <person name="Moisan M.C."/>
            <person name="Butler G."/>
            <person name="Nguyen T.T.M."/>
            <person name="Dewar K."/>
            <person name="Conant G."/>
            <person name="Drula E."/>
            <person name="Henrissat B."/>
            <person name="Hansel C."/>
            <person name="Singer S."/>
            <person name="Hutchinson M.I."/>
            <person name="de Vries R.P."/>
            <person name="Natvig D.O."/>
            <person name="Powell A.J."/>
            <person name="Tsang A."/>
            <person name="Grigoriev I.V."/>
        </authorList>
    </citation>
    <scope>NUCLEOTIDE SEQUENCE [LARGE SCALE GENOMIC DNA]</scope>
    <source>
        <strain evidence="10 11">CBS 494.80</strain>
    </source>
</reference>
<evidence type="ECO:0000313" key="11">
    <source>
        <dbReference type="Proteomes" id="UP001595075"/>
    </source>
</evidence>
<dbReference type="Pfam" id="PF00083">
    <property type="entry name" value="Sugar_tr"/>
    <property type="match status" value="1"/>
</dbReference>
<dbReference type="PROSITE" id="PS50850">
    <property type="entry name" value="MFS"/>
    <property type="match status" value="1"/>
</dbReference>
<evidence type="ECO:0000259" key="9">
    <source>
        <dbReference type="PROSITE" id="PS50850"/>
    </source>
</evidence>
<keyword evidence="11" id="KW-1185">Reference proteome</keyword>
<feature type="transmembrane region" description="Helical" evidence="8">
    <location>
        <begin position="280"/>
        <end position="303"/>
    </location>
</feature>
<evidence type="ECO:0000256" key="2">
    <source>
        <dbReference type="ARBA" id="ARBA00010992"/>
    </source>
</evidence>
<accession>A0ABR4BXG9</accession>
<dbReference type="PROSITE" id="PS00216">
    <property type="entry name" value="SUGAR_TRANSPORT_1"/>
    <property type="match status" value="1"/>
</dbReference>
<feature type="transmembrane region" description="Helical" evidence="8">
    <location>
        <begin position="102"/>
        <end position="122"/>
    </location>
</feature>
<dbReference type="InterPro" id="IPR003663">
    <property type="entry name" value="Sugar/inositol_transpt"/>
</dbReference>
<organism evidence="10 11">
    <name type="scientific">Oculimacula yallundae</name>
    <dbReference type="NCBI Taxonomy" id="86028"/>
    <lineage>
        <taxon>Eukaryota</taxon>
        <taxon>Fungi</taxon>
        <taxon>Dikarya</taxon>
        <taxon>Ascomycota</taxon>
        <taxon>Pezizomycotina</taxon>
        <taxon>Leotiomycetes</taxon>
        <taxon>Helotiales</taxon>
        <taxon>Ploettnerulaceae</taxon>
        <taxon>Oculimacula</taxon>
    </lineage>
</organism>
<keyword evidence="5 8" id="KW-1133">Transmembrane helix</keyword>
<evidence type="ECO:0000256" key="5">
    <source>
        <dbReference type="ARBA" id="ARBA00022989"/>
    </source>
</evidence>
<evidence type="ECO:0000256" key="1">
    <source>
        <dbReference type="ARBA" id="ARBA00004141"/>
    </source>
</evidence>
<dbReference type="Proteomes" id="UP001595075">
    <property type="component" value="Unassembled WGS sequence"/>
</dbReference>
<feature type="transmembrane region" description="Helical" evidence="8">
    <location>
        <begin position="343"/>
        <end position="364"/>
    </location>
</feature>
<sequence length="522" mass="56285">MNDFETATNAKGLLWQLRHNSKLVGVTLILSTIYFTFGYDGGVVAGVLAMPYFNNTFGSQTTPIGNILTPTNISLITALPNIGALLGLPAAAWGGDRFGRKVMILFACVLSLAGAVLQVAAFEIAMLIVGRTLGFMSIFIFLTLATAWLAEICPPNIRGTLASLSIVVIDLAAVITACINQGTKGLTGTASYRIPLGIQILWPCVIALGTFYVFDSPTFYLIKGRNDMAEISLRSVRQGYSEMEILAELRGLQEQASLPQSEQEVSWKELFKGTNLRRTFLALMIANFQILSGIAYATNYATIFLSQVVKGEDPFVLTIGITVLALGGACVGLLLIDRIGRRTLALGTFVPLLIINIIIGGLGFADATNPDVGKAIASFSLMFAFFYAAGFGPLTYVVAGEIPTARLRNLTTTFSFFLLICWTTGATYFLPYLSQSNGVGLGAKIYLIFAGWMLIATITVFFFLPETKGRSAAELDEMFEAGVSAWKFKKYVCRTSVENFAGLAKTETGAEEVENLNVAGKV</sequence>
<dbReference type="NCBIfam" id="TIGR00879">
    <property type="entry name" value="SP"/>
    <property type="match status" value="1"/>
</dbReference>
<proteinExistence type="inferred from homology"/>
<feature type="transmembrane region" description="Helical" evidence="8">
    <location>
        <begin position="73"/>
        <end position="95"/>
    </location>
</feature>
<comment type="similarity">
    <text evidence="2 7">Belongs to the major facilitator superfamily. Sugar transporter (TC 2.A.1.1) family.</text>
</comment>
<feature type="domain" description="Major facilitator superfamily (MFS) profile" evidence="9">
    <location>
        <begin position="26"/>
        <end position="468"/>
    </location>
</feature>
<keyword evidence="6 8" id="KW-0472">Membrane</keyword>
<protein>
    <recommendedName>
        <fullName evidence="9">Major facilitator superfamily (MFS) profile domain-containing protein</fullName>
    </recommendedName>
</protein>
<dbReference type="SUPFAM" id="SSF103473">
    <property type="entry name" value="MFS general substrate transporter"/>
    <property type="match status" value="1"/>
</dbReference>
<evidence type="ECO:0000256" key="8">
    <source>
        <dbReference type="SAM" id="Phobius"/>
    </source>
</evidence>
<evidence type="ECO:0000256" key="6">
    <source>
        <dbReference type="ARBA" id="ARBA00023136"/>
    </source>
</evidence>
<feature type="transmembrane region" description="Helical" evidence="8">
    <location>
        <begin position="445"/>
        <end position="464"/>
    </location>
</feature>
<gene>
    <name evidence="10" type="ORF">VTL71DRAFT_6609</name>
</gene>
<evidence type="ECO:0000256" key="7">
    <source>
        <dbReference type="RuleBase" id="RU003346"/>
    </source>
</evidence>
<evidence type="ECO:0000256" key="4">
    <source>
        <dbReference type="ARBA" id="ARBA00022692"/>
    </source>
</evidence>
<comment type="caution">
    <text evidence="10">The sequence shown here is derived from an EMBL/GenBank/DDBJ whole genome shotgun (WGS) entry which is preliminary data.</text>
</comment>
<name>A0ABR4BXG9_9HELO</name>
<evidence type="ECO:0000313" key="10">
    <source>
        <dbReference type="EMBL" id="KAL2062343.1"/>
    </source>
</evidence>
<dbReference type="PANTHER" id="PTHR48022:SF27">
    <property type="entry name" value="MAJOR FACILITATOR SUPERFAMILY (MFS) PROFILE DOMAIN-CONTAINING PROTEIN"/>
    <property type="match status" value="1"/>
</dbReference>
<feature type="transmembrane region" description="Helical" evidence="8">
    <location>
        <begin position="161"/>
        <end position="182"/>
    </location>
</feature>
<keyword evidence="4 8" id="KW-0812">Transmembrane</keyword>
<dbReference type="InterPro" id="IPR005828">
    <property type="entry name" value="MFS_sugar_transport-like"/>
</dbReference>
<keyword evidence="3 7" id="KW-0813">Transport</keyword>
<evidence type="ECO:0000256" key="3">
    <source>
        <dbReference type="ARBA" id="ARBA00022448"/>
    </source>
</evidence>
<feature type="transmembrane region" description="Helical" evidence="8">
    <location>
        <begin position="128"/>
        <end position="149"/>
    </location>
</feature>
<feature type="transmembrane region" description="Helical" evidence="8">
    <location>
        <begin position="376"/>
        <end position="398"/>
    </location>
</feature>
<dbReference type="InterPro" id="IPR036259">
    <property type="entry name" value="MFS_trans_sf"/>
</dbReference>
<dbReference type="PANTHER" id="PTHR48022">
    <property type="entry name" value="PLASTIDIC GLUCOSE TRANSPORTER 4"/>
    <property type="match status" value="1"/>
</dbReference>
<dbReference type="InterPro" id="IPR050360">
    <property type="entry name" value="MFS_Sugar_Transporters"/>
</dbReference>
<dbReference type="EMBL" id="JAZHXI010000017">
    <property type="protein sequence ID" value="KAL2062343.1"/>
    <property type="molecule type" value="Genomic_DNA"/>
</dbReference>
<feature type="transmembrane region" description="Helical" evidence="8">
    <location>
        <begin position="194"/>
        <end position="214"/>
    </location>
</feature>
<feature type="transmembrane region" description="Helical" evidence="8">
    <location>
        <begin position="315"/>
        <end position="336"/>
    </location>
</feature>
<feature type="transmembrane region" description="Helical" evidence="8">
    <location>
        <begin position="23"/>
        <end position="53"/>
    </location>
</feature>
<dbReference type="InterPro" id="IPR005829">
    <property type="entry name" value="Sugar_transporter_CS"/>
</dbReference>
<comment type="subcellular location">
    <subcellularLocation>
        <location evidence="1">Membrane</location>
        <topology evidence="1">Multi-pass membrane protein</topology>
    </subcellularLocation>
</comment>